<dbReference type="Proteomes" id="UP000279271">
    <property type="component" value="Unassembled WGS sequence"/>
</dbReference>
<gene>
    <name evidence="2" type="ORF">APUTEX25_002526</name>
</gene>
<comment type="caution">
    <text evidence="2">The sequence shown here is derived from an EMBL/GenBank/DDBJ whole genome shotgun (WGS) entry which is preliminary data.</text>
</comment>
<dbReference type="AlphaFoldDB" id="A0A3M7KVS4"/>
<dbReference type="EMBL" id="QOKY01000184">
    <property type="protein sequence ID" value="RMZ53949.1"/>
    <property type="molecule type" value="Genomic_DNA"/>
</dbReference>
<proteinExistence type="predicted"/>
<name>A0A3M7KVS4_AUXPR</name>
<accession>A0A3M7KVS4</accession>
<evidence type="ECO:0000313" key="2">
    <source>
        <dbReference type="EMBL" id="RMZ53949.1"/>
    </source>
</evidence>
<sequence length="250" mass="25559">MAIVEAVGEGHQQRAERAAQRLRDVLGPREAFLRSMQLFLVGELPDLPAMRTVADMRARLVATHAPQAPEGEAGLGMQAPPPKNRGKNDPPVVMASTKGRRDLKSLGLSYLDQGPSSVQGPACQQGDGSVQGARLPLVPGLAVEEEAGATREGGEAGATMEGGRAAAPRPMEEEEEGAGPSRPVVEEAAPAPMEVEAAPAEEQQPGPASGHGSQTPPTSTGRQQSPGARVAVPAPRPGGADGPPPAGEGL</sequence>
<feature type="region of interest" description="Disordered" evidence="1">
    <location>
        <begin position="67"/>
        <end position="90"/>
    </location>
</feature>
<feature type="compositionally biased region" description="Low complexity" evidence="1">
    <location>
        <begin position="178"/>
        <end position="208"/>
    </location>
</feature>
<evidence type="ECO:0000256" key="1">
    <source>
        <dbReference type="SAM" id="MobiDB-lite"/>
    </source>
</evidence>
<feature type="compositionally biased region" description="Low complexity" evidence="1">
    <location>
        <begin position="157"/>
        <end position="169"/>
    </location>
</feature>
<feature type="non-terminal residue" evidence="2">
    <location>
        <position position="250"/>
    </location>
</feature>
<feature type="compositionally biased region" description="Polar residues" evidence="1">
    <location>
        <begin position="211"/>
        <end position="225"/>
    </location>
</feature>
<evidence type="ECO:0000313" key="3">
    <source>
        <dbReference type="Proteomes" id="UP000279271"/>
    </source>
</evidence>
<protein>
    <submittedName>
        <fullName evidence="2">Uncharacterized protein</fullName>
    </submittedName>
</protein>
<feature type="region of interest" description="Disordered" evidence="1">
    <location>
        <begin position="146"/>
        <end position="250"/>
    </location>
</feature>
<organism evidence="2 3">
    <name type="scientific">Auxenochlorella protothecoides</name>
    <name type="common">Green microalga</name>
    <name type="synonym">Chlorella protothecoides</name>
    <dbReference type="NCBI Taxonomy" id="3075"/>
    <lineage>
        <taxon>Eukaryota</taxon>
        <taxon>Viridiplantae</taxon>
        <taxon>Chlorophyta</taxon>
        <taxon>core chlorophytes</taxon>
        <taxon>Trebouxiophyceae</taxon>
        <taxon>Chlorellales</taxon>
        <taxon>Chlorellaceae</taxon>
        <taxon>Auxenochlorella</taxon>
    </lineage>
</organism>
<reference evidence="3" key="1">
    <citation type="journal article" date="2018" name="Algal Res.">
        <title>Characterization of plant carbon substrate utilization by Auxenochlorella protothecoides.</title>
        <authorList>
            <person name="Vogler B.W."/>
            <person name="Starkenburg S.R."/>
            <person name="Sudasinghe N."/>
            <person name="Schambach J.Y."/>
            <person name="Rollin J.A."/>
            <person name="Pattathil S."/>
            <person name="Barry A.N."/>
        </authorList>
    </citation>
    <scope>NUCLEOTIDE SEQUENCE [LARGE SCALE GENOMIC DNA]</scope>
    <source>
        <strain evidence="3">UTEX 25</strain>
    </source>
</reference>